<protein>
    <recommendedName>
        <fullName evidence="2">Transposase</fullName>
    </recommendedName>
</protein>
<name>A0A450Z5T9_9GAMM</name>
<reference evidence="1" key="1">
    <citation type="submission" date="2019-02" db="EMBL/GenBank/DDBJ databases">
        <authorList>
            <person name="Gruber-Vodicka R. H."/>
            <person name="Seah K. B. B."/>
        </authorList>
    </citation>
    <scope>NUCLEOTIDE SEQUENCE</scope>
    <source>
        <strain evidence="1">BECK_BZ125</strain>
    </source>
</reference>
<dbReference type="EMBL" id="CAADFT010000153">
    <property type="protein sequence ID" value="VFK49048.1"/>
    <property type="molecule type" value="Genomic_DNA"/>
</dbReference>
<gene>
    <name evidence="1" type="ORF">BECKTC1821E_GA0114239_11534</name>
</gene>
<evidence type="ECO:0008006" key="2">
    <source>
        <dbReference type="Google" id="ProtNLM"/>
    </source>
</evidence>
<organism evidence="1">
    <name type="scientific">Candidatus Kentrum sp. TC</name>
    <dbReference type="NCBI Taxonomy" id="2126339"/>
    <lineage>
        <taxon>Bacteria</taxon>
        <taxon>Pseudomonadati</taxon>
        <taxon>Pseudomonadota</taxon>
        <taxon>Gammaproteobacteria</taxon>
        <taxon>Candidatus Kentrum</taxon>
    </lineage>
</organism>
<dbReference type="AlphaFoldDB" id="A0A450Z5T9"/>
<accession>A0A450Z5T9</accession>
<proteinExistence type="predicted"/>
<evidence type="ECO:0000313" key="1">
    <source>
        <dbReference type="EMBL" id="VFK49048.1"/>
    </source>
</evidence>
<sequence>MKSSFIFTRFFSPYLLHVCRRKYCTPLHKRTLGRWKRQSRIGNGLKDRCKEAADRHVPANKLTEEEKTRIVHEIAKTRNPQRWSGKIRNWSPVNEVWLNPSEEIRA</sequence>